<gene>
    <name evidence="2" type="ORF">S01H1_85254</name>
</gene>
<name>X0XZ99_9ZZZZ</name>
<feature type="region of interest" description="Disordered" evidence="1">
    <location>
        <begin position="1"/>
        <end position="31"/>
    </location>
</feature>
<evidence type="ECO:0000313" key="2">
    <source>
        <dbReference type="EMBL" id="GAG48715.1"/>
    </source>
</evidence>
<organism evidence="2">
    <name type="scientific">marine sediment metagenome</name>
    <dbReference type="NCBI Taxonomy" id="412755"/>
    <lineage>
        <taxon>unclassified sequences</taxon>
        <taxon>metagenomes</taxon>
        <taxon>ecological metagenomes</taxon>
    </lineage>
</organism>
<sequence>RALPLFPRGALPPGAPGRGTIPARREEGRRAEREAMPAIQAKHVPDGYVVQARIPAKQPISTAPAARIS</sequence>
<dbReference type="EMBL" id="BARS01058476">
    <property type="protein sequence ID" value="GAG48715.1"/>
    <property type="molecule type" value="Genomic_DNA"/>
</dbReference>
<protein>
    <submittedName>
        <fullName evidence="2">Uncharacterized protein</fullName>
    </submittedName>
</protein>
<feature type="non-terminal residue" evidence="2">
    <location>
        <position position="1"/>
    </location>
</feature>
<proteinExistence type="predicted"/>
<accession>X0XZ99</accession>
<dbReference type="AlphaFoldDB" id="X0XZ99"/>
<feature type="compositionally biased region" description="Low complexity" evidence="1">
    <location>
        <begin position="1"/>
        <end position="12"/>
    </location>
</feature>
<comment type="caution">
    <text evidence="2">The sequence shown here is derived from an EMBL/GenBank/DDBJ whole genome shotgun (WGS) entry which is preliminary data.</text>
</comment>
<reference evidence="2" key="1">
    <citation type="journal article" date="2014" name="Front. Microbiol.">
        <title>High frequency of phylogenetically diverse reductive dehalogenase-homologous genes in deep subseafloor sedimentary metagenomes.</title>
        <authorList>
            <person name="Kawai M."/>
            <person name="Futagami T."/>
            <person name="Toyoda A."/>
            <person name="Takaki Y."/>
            <person name="Nishi S."/>
            <person name="Hori S."/>
            <person name="Arai W."/>
            <person name="Tsubouchi T."/>
            <person name="Morono Y."/>
            <person name="Uchiyama I."/>
            <person name="Ito T."/>
            <person name="Fujiyama A."/>
            <person name="Inagaki F."/>
            <person name="Takami H."/>
        </authorList>
    </citation>
    <scope>NUCLEOTIDE SEQUENCE</scope>
    <source>
        <strain evidence="2">Expedition CK06-06</strain>
    </source>
</reference>
<evidence type="ECO:0000256" key="1">
    <source>
        <dbReference type="SAM" id="MobiDB-lite"/>
    </source>
</evidence>